<dbReference type="EMBL" id="CM047943">
    <property type="protein sequence ID" value="KAI9900007.1"/>
    <property type="molecule type" value="Genomic_DNA"/>
</dbReference>
<protein>
    <submittedName>
        <fullName evidence="1">Uncharacterized protein</fullName>
    </submittedName>
</protein>
<comment type="caution">
    <text evidence="1">The sequence shown here is derived from an EMBL/GenBank/DDBJ whole genome shotgun (WGS) entry which is preliminary data.</text>
</comment>
<name>A0ACC0V0W6_9HYPO</name>
<gene>
    <name evidence="1" type="ORF">N3K66_004269</name>
</gene>
<reference evidence="1" key="1">
    <citation type="submission" date="2022-10" db="EMBL/GenBank/DDBJ databases">
        <title>Complete Genome of Trichothecium roseum strain YXFP-22015, a Plant Pathogen Isolated from Citrus.</title>
        <authorList>
            <person name="Wang Y."/>
            <person name="Zhu L."/>
        </authorList>
    </citation>
    <scope>NUCLEOTIDE SEQUENCE</scope>
    <source>
        <strain evidence="1">YXFP-22015</strain>
    </source>
</reference>
<sequence length="313" mass="32606">MTQDFLNQEWQQSRLSWIQAQHAAHPDHPTLPPPSLIAAARASLPDPSSSSYLAPQPAEAVAAHITTALAPALSGQSRSGRYYGFVTGAVLPVAQWADGVVSHADQNVQVHLPGQTIATEVEDASLAMLAALLGLGGGWRGRTLTTGATGSNVLGLACGREAVVRKKLAAATGEQDVEDAVGELGLLAACAKAGVGEIQVLTSAAHSSLSKAASVVGLGRREVKELRTAGGDEPWRLDLAALEEHLARPGTASIVALSAGEVNTGRYSLAGADEMVKVRELADRYGAWIHVDGGKLFLSTLLILWYVGLLSSF</sequence>
<dbReference type="Proteomes" id="UP001163324">
    <property type="component" value="Chromosome 4"/>
</dbReference>
<evidence type="ECO:0000313" key="2">
    <source>
        <dbReference type="Proteomes" id="UP001163324"/>
    </source>
</evidence>
<keyword evidence="2" id="KW-1185">Reference proteome</keyword>
<evidence type="ECO:0000313" key="1">
    <source>
        <dbReference type="EMBL" id="KAI9900007.1"/>
    </source>
</evidence>
<accession>A0ACC0V0W6</accession>
<proteinExistence type="predicted"/>
<organism evidence="1 2">
    <name type="scientific">Trichothecium roseum</name>
    <dbReference type="NCBI Taxonomy" id="47278"/>
    <lineage>
        <taxon>Eukaryota</taxon>
        <taxon>Fungi</taxon>
        <taxon>Dikarya</taxon>
        <taxon>Ascomycota</taxon>
        <taxon>Pezizomycotina</taxon>
        <taxon>Sordariomycetes</taxon>
        <taxon>Hypocreomycetidae</taxon>
        <taxon>Hypocreales</taxon>
        <taxon>Hypocreales incertae sedis</taxon>
        <taxon>Trichothecium</taxon>
    </lineage>
</organism>